<gene>
    <name evidence="2" type="ORF">CH341_10685</name>
</gene>
<dbReference type="InterPro" id="IPR020843">
    <property type="entry name" value="ER"/>
</dbReference>
<accession>A0A327L2D1</accession>
<keyword evidence="3" id="KW-1185">Reference proteome</keyword>
<evidence type="ECO:0000313" key="3">
    <source>
        <dbReference type="Proteomes" id="UP000249130"/>
    </source>
</evidence>
<dbReference type="InterPro" id="IPR011032">
    <property type="entry name" value="GroES-like_sf"/>
</dbReference>
<organism evidence="2 3">
    <name type="scientific">Rhodoplanes roseus</name>
    <dbReference type="NCBI Taxonomy" id="29409"/>
    <lineage>
        <taxon>Bacteria</taxon>
        <taxon>Pseudomonadati</taxon>
        <taxon>Pseudomonadota</taxon>
        <taxon>Alphaproteobacteria</taxon>
        <taxon>Hyphomicrobiales</taxon>
        <taxon>Nitrobacteraceae</taxon>
        <taxon>Rhodoplanes</taxon>
    </lineage>
</organism>
<dbReference type="SUPFAM" id="SSF50129">
    <property type="entry name" value="GroES-like"/>
    <property type="match status" value="1"/>
</dbReference>
<dbReference type="InterPro" id="IPR002364">
    <property type="entry name" value="Quin_OxRdtase/zeta-crystal_CS"/>
</dbReference>
<dbReference type="PANTHER" id="PTHR43677:SF4">
    <property type="entry name" value="QUINONE OXIDOREDUCTASE-LIKE PROTEIN 2"/>
    <property type="match status" value="1"/>
</dbReference>
<dbReference type="InterPro" id="IPR013149">
    <property type="entry name" value="ADH-like_C"/>
</dbReference>
<evidence type="ECO:0000313" key="2">
    <source>
        <dbReference type="EMBL" id="RAI44145.1"/>
    </source>
</evidence>
<dbReference type="PROSITE" id="PS01162">
    <property type="entry name" value="QOR_ZETA_CRYSTAL"/>
    <property type="match status" value="1"/>
</dbReference>
<name>A0A327L2D1_9BRAD</name>
<evidence type="ECO:0000259" key="1">
    <source>
        <dbReference type="SMART" id="SM00829"/>
    </source>
</evidence>
<comment type="caution">
    <text evidence="2">The sequence shown here is derived from an EMBL/GenBank/DDBJ whole genome shotgun (WGS) entry which is preliminary data.</text>
</comment>
<dbReference type="PANTHER" id="PTHR43677">
    <property type="entry name" value="SHORT-CHAIN DEHYDROGENASE/REDUCTASE"/>
    <property type="match status" value="1"/>
</dbReference>
<reference evidence="2 3" key="1">
    <citation type="submission" date="2017-07" db="EMBL/GenBank/DDBJ databases">
        <title>Draft Genome Sequences of Select Purple Nonsulfur Bacteria.</title>
        <authorList>
            <person name="Lasarre B."/>
            <person name="Mckinlay J.B."/>
        </authorList>
    </citation>
    <scope>NUCLEOTIDE SEQUENCE [LARGE SCALE GENOMIC DNA]</scope>
    <source>
        <strain evidence="2 3">DSM 5909</strain>
    </source>
</reference>
<dbReference type="EMBL" id="NPEX01000056">
    <property type="protein sequence ID" value="RAI44145.1"/>
    <property type="molecule type" value="Genomic_DNA"/>
</dbReference>
<dbReference type="SMART" id="SM00829">
    <property type="entry name" value="PKS_ER"/>
    <property type="match status" value="1"/>
</dbReference>
<dbReference type="GO" id="GO:0008270">
    <property type="term" value="F:zinc ion binding"/>
    <property type="evidence" value="ECO:0007669"/>
    <property type="project" value="InterPro"/>
</dbReference>
<dbReference type="Pfam" id="PF00107">
    <property type="entry name" value="ADH_zinc_N"/>
    <property type="match status" value="1"/>
</dbReference>
<dbReference type="GO" id="GO:0016491">
    <property type="term" value="F:oxidoreductase activity"/>
    <property type="evidence" value="ECO:0007669"/>
    <property type="project" value="InterPro"/>
</dbReference>
<dbReference type="Proteomes" id="UP000249130">
    <property type="component" value="Unassembled WGS sequence"/>
</dbReference>
<dbReference type="Gene3D" id="3.90.180.10">
    <property type="entry name" value="Medium-chain alcohol dehydrogenases, catalytic domain"/>
    <property type="match status" value="1"/>
</dbReference>
<dbReference type="Gene3D" id="3.40.50.720">
    <property type="entry name" value="NAD(P)-binding Rossmann-like Domain"/>
    <property type="match status" value="1"/>
</dbReference>
<protein>
    <submittedName>
        <fullName evidence="2">NADPH:quinone oxidoreductase</fullName>
    </submittedName>
</protein>
<sequence>MHAVYVRRFGGPETLTVESVPDPEPTADQVMVDIRATGANFVDLLVTGGTYQFVPKLPFVPGKLPAGIVSAIGANVRGLAVGDRVLTLAEQGGYATKVAVAPAACLPLPDSMTFVDAAAMGLAYDTAWFALCDRARGKAGEVALVLGASGGVGLAAIQIAKVYGLRVLAGISNPDKADLVRAAGADEIVDLAANNLHESLRQQVHRLTGGHGADIVLDPLGGDFFDAAVRAVAWCGRLVIIGFASGRIPTLKMNYVLLKNIEVSGLQVSDYRKRRPEQMRQCYTELFRHYESGALRPPPTTVFPLEKTGEALRLLRDRAVMGRIVVTPQSET</sequence>
<dbReference type="AlphaFoldDB" id="A0A327L2D1"/>
<dbReference type="InterPro" id="IPR051397">
    <property type="entry name" value="Zn-ADH-like_protein"/>
</dbReference>
<dbReference type="OrthoDB" id="4190732at2"/>
<dbReference type="Pfam" id="PF08240">
    <property type="entry name" value="ADH_N"/>
    <property type="match status" value="1"/>
</dbReference>
<dbReference type="CDD" id="cd08241">
    <property type="entry name" value="QOR1"/>
    <property type="match status" value="1"/>
</dbReference>
<dbReference type="SUPFAM" id="SSF51735">
    <property type="entry name" value="NAD(P)-binding Rossmann-fold domains"/>
    <property type="match status" value="1"/>
</dbReference>
<proteinExistence type="predicted"/>
<feature type="domain" description="Enoyl reductase (ER)" evidence="1">
    <location>
        <begin position="10"/>
        <end position="326"/>
    </location>
</feature>
<dbReference type="InterPro" id="IPR013154">
    <property type="entry name" value="ADH-like_N"/>
</dbReference>
<dbReference type="RefSeq" id="WP_111419021.1">
    <property type="nucleotide sequence ID" value="NZ_NPEX01000056.1"/>
</dbReference>
<dbReference type="InterPro" id="IPR036291">
    <property type="entry name" value="NAD(P)-bd_dom_sf"/>
</dbReference>